<dbReference type="STRING" id="864069.MicloDRAFT_00062510"/>
<dbReference type="Pfam" id="PF11158">
    <property type="entry name" value="DUF2938"/>
    <property type="match status" value="1"/>
</dbReference>
<gene>
    <name evidence="2" type="ORF">MicloDRAFT_00062510</name>
</gene>
<accession>I4YNI2</accession>
<feature type="transmembrane region" description="Helical" evidence="1">
    <location>
        <begin position="12"/>
        <end position="33"/>
    </location>
</feature>
<feature type="transmembrane region" description="Helical" evidence="1">
    <location>
        <begin position="76"/>
        <end position="95"/>
    </location>
</feature>
<keyword evidence="1" id="KW-0472">Membrane</keyword>
<proteinExistence type="predicted"/>
<dbReference type="EMBL" id="JH660647">
    <property type="protein sequence ID" value="EIM25524.1"/>
    <property type="molecule type" value="Genomic_DNA"/>
</dbReference>
<dbReference type="HOGENOM" id="CLU_116614_0_0_5"/>
<evidence type="ECO:0000313" key="2">
    <source>
        <dbReference type="EMBL" id="EIM25524.1"/>
    </source>
</evidence>
<name>I4YNI2_9HYPH</name>
<keyword evidence="1" id="KW-1133">Transmembrane helix</keyword>
<dbReference type="eggNOG" id="ENOG5031TIF">
    <property type="taxonomic scope" value="Bacteria"/>
</dbReference>
<reference evidence="2 3" key="1">
    <citation type="submission" date="2012-02" db="EMBL/GenBank/DDBJ databases">
        <title>Improved High-Quality Draft sequence of Microvirga sp. WSM3557.</title>
        <authorList>
            <consortium name="US DOE Joint Genome Institute"/>
            <person name="Lucas S."/>
            <person name="Han J."/>
            <person name="Lapidus A."/>
            <person name="Cheng J.-F."/>
            <person name="Goodwin L."/>
            <person name="Pitluck S."/>
            <person name="Peters L."/>
            <person name="Zhang X."/>
            <person name="Detter J.C."/>
            <person name="Han C."/>
            <person name="Tapia R."/>
            <person name="Land M."/>
            <person name="Hauser L."/>
            <person name="Kyrpides N."/>
            <person name="Ivanova N."/>
            <person name="Pagani I."/>
            <person name="Brau L."/>
            <person name="Yates R."/>
            <person name="O'Hara G."/>
            <person name="Rui T."/>
            <person name="Howieson J."/>
            <person name="Reeve W."/>
            <person name="Woyke T."/>
        </authorList>
    </citation>
    <scope>NUCLEOTIDE SEQUENCE [LARGE SCALE GENOMIC DNA]</scope>
    <source>
        <strain evidence="2 3">WSM3557</strain>
    </source>
</reference>
<evidence type="ECO:0000256" key="1">
    <source>
        <dbReference type="SAM" id="Phobius"/>
    </source>
</evidence>
<dbReference type="PATRIC" id="fig|864069.3.peg.6691"/>
<protein>
    <recommendedName>
        <fullName evidence="4">DUF2938 domain-containing protein</fullName>
    </recommendedName>
</protein>
<feature type="transmembrane region" description="Helical" evidence="1">
    <location>
        <begin position="145"/>
        <end position="166"/>
    </location>
</feature>
<dbReference type="Proteomes" id="UP000003947">
    <property type="component" value="Unassembled WGS sequence"/>
</dbReference>
<dbReference type="AlphaFoldDB" id="I4YNI2"/>
<dbReference type="InterPro" id="IPR021329">
    <property type="entry name" value="DUF2938"/>
</dbReference>
<organism evidence="2 3">
    <name type="scientific">Microvirga lotononidis</name>
    <dbReference type="NCBI Taxonomy" id="864069"/>
    <lineage>
        <taxon>Bacteria</taxon>
        <taxon>Pseudomonadati</taxon>
        <taxon>Pseudomonadota</taxon>
        <taxon>Alphaproteobacteria</taxon>
        <taxon>Hyphomicrobiales</taxon>
        <taxon>Methylobacteriaceae</taxon>
        <taxon>Microvirga</taxon>
    </lineage>
</organism>
<feature type="transmembrane region" description="Helical" evidence="1">
    <location>
        <begin position="107"/>
        <end position="125"/>
    </location>
</feature>
<keyword evidence="3" id="KW-1185">Reference proteome</keyword>
<evidence type="ECO:0008006" key="4">
    <source>
        <dbReference type="Google" id="ProtNLM"/>
    </source>
</evidence>
<keyword evidence="1" id="KW-0812">Transmembrane</keyword>
<evidence type="ECO:0000313" key="3">
    <source>
        <dbReference type="Proteomes" id="UP000003947"/>
    </source>
</evidence>
<sequence length="167" mass="17800">MLSREAQAVIEFLYRSILIGIGATVIFDLWGLFLKHAFGLPGANWGPVGRWFCHLAGGRVYHEDIAKAPPFAYERAAGWIGHYAVGILFAAILLALAPTGWSRQPTLAPALIVGLVTVGAGWFLLQPGMGAGIAASKRPNANQIRALNIAGHIVFGLGLYASALLIR</sequence>